<name>F9DVF4_9BACL</name>
<evidence type="ECO:0000313" key="1">
    <source>
        <dbReference type="EMBL" id="EGQ22674.1"/>
    </source>
</evidence>
<dbReference type="HOGENOM" id="CLU_3317238_0_0_9"/>
<evidence type="ECO:0000313" key="2">
    <source>
        <dbReference type="Proteomes" id="UP000005316"/>
    </source>
</evidence>
<dbReference type="EMBL" id="AFPZ01000089">
    <property type="protein sequence ID" value="EGQ22674.1"/>
    <property type="molecule type" value="Genomic_DNA"/>
</dbReference>
<comment type="caution">
    <text evidence="1">The sequence shown here is derived from an EMBL/GenBank/DDBJ whole genome shotgun (WGS) entry which is preliminary data.</text>
</comment>
<proteinExistence type="predicted"/>
<accession>F9DVF4</accession>
<reference evidence="1 2" key="1">
    <citation type="submission" date="2011-04" db="EMBL/GenBank/DDBJ databases">
        <authorList>
            <person name="Muzny D."/>
            <person name="Qin X."/>
            <person name="Deng J."/>
            <person name="Jiang H."/>
            <person name="Liu Y."/>
            <person name="Qu J."/>
            <person name="Song X.-Z."/>
            <person name="Zhang L."/>
            <person name="Thornton R."/>
            <person name="Coyle M."/>
            <person name="Francisco L."/>
            <person name="Jackson L."/>
            <person name="Javaid M."/>
            <person name="Korchina V."/>
            <person name="Kovar C."/>
            <person name="Mata R."/>
            <person name="Mathew T."/>
            <person name="Ngo R."/>
            <person name="Nguyen L."/>
            <person name="Nguyen N."/>
            <person name="Okwuonu G."/>
            <person name="Ongeri F."/>
            <person name="Pham C."/>
            <person name="Simmons D."/>
            <person name="Wilczek-Boney K."/>
            <person name="Hale W."/>
            <person name="Jakkamsetti A."/>
            <person name="Pham P."/>
            <person name="Ruth R."/>
            <person name="San Lucas F."/>
            <person name="Warren J."/>
            <person name="Zhang J."/>
            <person name="Zhao Z."/>
            <person name="Zhou C."/>
            <person name="Zhu D."/>
            <person name="Lee S."/>
            <person name="Bess C."/>
            <person name="Blankenburg K."/>
            <person name="Forbes L."/>
            <person name="Fu Q."/>
            <person name="Gubbala S."/>
            <person name="Hirani K."/>
            <person name="Jayaseelan J.C."/>
            <person name="Lara F."/>
            <person name="Munidasa M."/>
            <person name="Palculict T."/>
            <person name="Patil S."/>
            <person name="Pu L.-L."/>
            <person name="Saada N."/>
            <person name="Tang L."/>
            <person name="Weissenberger G."/>
            <person name="Zhu Y."/>
            <person name="Hemphill L."/>
            <person name="Shang Y."/>
            <person name="Youmans B."/>
            <person name="Ayvaz T."/>
            <person name="Ross M."/>
            <person name="Santibanez J."/>
            <person name="Aqrawi P."/>
            <person name="Gross S."/>
            <person name="Joshi V."/>
            <person name="Fowler G."/>
            <person name="Nazareth L."/>
            <person name="Reid J."/>
            <person name="Worley K."/>
            <person name="Petrosino J."/>
            <person name="Highlander S."/>
            <person name="Gibbs R."/>
        </authorList>
    </citation>
    <scope>NUCLEOTIDE SEQUENCE [LARGE SCALE GENOMIC DNA]</scope>
    <source>
        <strain evidence="1 2">2681</strain>
    </source>
</reference>
<protein>
    <submittedName>
        <fullName evidence="1">Uncharacterized protein</fullName>
    </submittedName>
</protein>
<dbReference type="AlphaFoldDB" id="F9DVF4"/>
<dbReference type="Proteomes" id="UP000005316">
    <property type="component" value="Unassembled WGS sequence"/>
</dbReference>
<organism evidence="1 2">
    <name type="scientific">Sporosarcina newyorkensis 2681</name>
    <dbReference type="NCBI Taxonomy" id="1027292"/>
    <lineage>
        <taxon>Bacteria</taxon>
        <taxon>Bacillati</taxon>
        <taxon>Bacillota</taxon>
        <taxon>Bacilli</taxon>
        <taxon>Bacillales</taxon>
        <taxon>Caryophanaceae</taxon>
        <taxon>Sporosarcina</taxon>
    </lineage>
</organism>
<sequence>MKDLNMNSIEILDKITYGTKDEIADIINKASSEGGKDNY</sequence>
<gene>
    <name evidence="1" type="ORF">HMPREF9372_2785</name>
</gene>